<evidence type="ECO:0000313" key="6">
    <source>
        <dbReference type="EMBL" id="EMS56458.1"/>
    </source>
</evidence>
<keyword evidence="3" id="KW-1133">Transmembrane helix</keyword>
<dbReference type="InterPro" id="IPR002401">
    <property type="entry name" value="Cyt_P450_E_grp-I"/>
</dbReference>
<evidence type="ECO:0000256" key="3">
    <source>
        <dbReference type="ARBA" id="ARBA00022989"/>
    </source>
</evidence>
<evidence type="ECO:0000256" key="4">
    <source>
        <dbReference type="PIRSR" id="PIRSR602401-1"/>
    </source>
</evidence>
<dbReference type="InterPro" id="IPR001128">
    <property type="entry name" value="Cyt_P450"/>
</dbReference>
<dbReference type="PRINTS" id="PR00385">
    <property type="entry name" value="P450"/>
</dbReference>
<dbReference type="EMBL" id="KD157496">
    <property type="protein sequence ID" value="EMS56458.1"/>
    <property type="molecule type" value="Genomic_DNA"/>
</dbReference>
<dbReference type="InterPro" id="IPR036396">
    <property type="entry name" value="Cyt_P450_sf"/>
</dbReference>
<organism evidence="6">
    <name type="scientific">Triticum urartu</name>
    <name type="common">Red wild einkorn</name>
    <name type="synonym">Crithodium urartu</name>
    <dbReference type="NCBI Taxonomy" id="4572"/>
    <lineage>
        <taxon>Eukaryota</taxon>
        <taxon>Viridiplantae</taxon>
        <taxon>Streptophyta</taxon>
        <taxon>Embryophyta</taxon>
        <taxon>Tracheophyta</taxon>
        <taxon>Spermatophyta</taxon>
        <taxon>Magnoliopsida</taxon>
        <taxon>Liliopsida</taxon>
        <taxon>Poales</taxon>
        <taxon>Poaceae</taxon>
        <taxon>BOP clade</taxon>
        <taxon>Pooideae</taxon>
        <taxon>Triticodae</taxon>
        <taxon>Triticeae</taxon>
        <taxon>Triticinae</taxon>
        <taxon>Triticum</taxon>
    </lineage>
</organism>
<dbReference type="OMA" id="FDWILEG"/>
<dbReference type="PANTHER" id="PTHR47950:SF48">
    <property type="entry name" value="CYTOCHROME P450 FAMILY PROTEIN, EXPRESSED"/>
    <property type="match status" value="1"/>
</dbReference>
<comment type="similarity">
    <text evidence="1 5">Belongs to the cytochrome P450 family.</text>
</comment>
<comment type="cofactor">
    <cofactor evidence="4">
        <name>heme</name>
        <dbReference type="ChEBI" id="CHEBI:30413"/>
    </cofactor>
</comment>
<dbReference type="InterPro" id="IPR017972">
    <property type="entry name" value="Cyt_P450_CS"/>
</dbReference>
<protein>
    <submittedName>
        <fullName evidence="6">Cytochrome P450 76C2</fullName>
    </submittedName>
</protein>
<keyword evidence="2" id="KW-0812">Transmembrane</keyword>
<keyword evidence="4 5" id="KW-0479">Metal-binding</keyword>
<proteinExistence type="inferred from homology"/>
<evidence type="ECO:0000256" key="1">
    <source>
        <dbReference type="ARBA" id="ARBA00010617"/>
    </source>
</evidence>
<dbReference type="eggNOG" id="KOG0156">
    <property type="taxonomic scope" value="Eukaryota"/>
</dbReference>
<evidence type="ECO:0000256" key="2">
    <source>
        <dbReference type="ARBA" id="ARBA00022692"/>
    </source>
</evidence>
<dbReference type="GO" id="GO:0004497">
    <property type="term" value="F:monooxygenase activity"/>
    <property type="evidence" value="ECO:0007669"/>
    <property type="project" value="UniProtKB-KW"/>
</dbReference>
<dbReference type="SUPFAM" id="SSF48264">
    <property type="entry name" value="Cytochrome P450"/>
    <property type="match status" value="1"/>
</dbReference>
<keyword evidence="4 5" id="KW-0349">Heme</keyword>
<gene>
    <name evidence="6" type="ORF">TRIUR3_33513</name>
</gene>
<keyword evidence="4 5" id="KW-0408">Iron</keyword>
<dbReference type="Gene3D" id="1.10.630.10">
    <property type="entry name" value="Cytochrome P450"/>
    <property type="match status" value="1"/>
</dbReference>
<evidence type="ECO:0000256" key="5">
    <source>
        <dbReference type="RuleBase" id="RU000461"/>
    </source>
</evidence>
<accession>M7Z029</accession>
<dbReference type="AlphaFoldDB" id="M7Z029"/>
<sequence>MARLGGAPRSPSKPAIEDFGATSVHETGSYIVAISLGVSRITKDLFAAGSDTNSSTVEWAMTELLQNRSSMAKVCDELAQVIGVRKNIEEADIARLPYLQAVIKETLRLHPPGPLLLPRQAKTTVKIEGYTIPMDSRLFINVWAIGRDKDVWTKPEKFMPERFLGSTIDFRGMDFELLPFGAGRRICPGITLAIWMVHVMLASLLNQFRWSLPVEMEHDGIDMEDQFGITLAKVVPLCIIATPI</sequence>
<dbReference type="STRING" id="4572.M7Z029"/>
<feature type="binding site" description="axial binding residue" evidence="4">
    <location>
        <position position="187"/>
    </location>
    <ligand>
        <name>heme</name>
        <dbReference type="ChEBI" id="CHEBI:30413"/>
    </ligand>
    <ligandPart>
        <name>Fe</name>
        <dbReference type="ChEBI" id="CHEBI:18248"/>
    </ligandPart>
</feature>
<keyword evidence="3" id="KW-0472">Membrane</keyword>
<dbReference type="Pfam" id="PF00067">
    <property type="entry name" value="p450"/>
    <property type="match status" value="1"/>
</dbReference>
<dbReference type="GO" id="GO:0020037">
    <property type="term" value="F:heme binding"/>
    <property type="evidence" value="ECO:0007669"/>
    <property type="project" value="InterPro"/>
</dbReference>
<keyword evidence="5" id="KW-0560">Oxidoreductase</keyword>
<dbReference type="PROSITE" id="PS00086">
    <property type="entry name" value="CYTOCHROME_P450"/>
    <property type="match status" value="1"/>
</dbReference>
<reference evidence="6" key="1">
    <citation type="journal article" date="2013" name="Nature">
        <title>Draft genome of the wheat A-genome progenitor Triticum urartu.</title>
        <authorList>
            <person name="Ling H.Q."/>
            <person name="Zhao S."/>
            <person name="Liu D."/>
            <person name="Wang J."/>
            <person name="Sun H."/>
            <person name="Zhang C."/>
            <person name="Fan H."/>
            <person name="Li D."/>
            <person name="Dong L."/>
            <person name="Tao Y."/>
            <person name="Gao C."/>
            <person name="Wu H."/>
            <person name="Li Y."/>
            <person name="Cui Y."/>
            <person name="Guo X."/>
            <person name="Zheng S."/>
            <person name="Wang B."/>
            <person name="Yu K."/>
            <person name="Liang Q."/>
            <person name="Yang W."/>
            <person name="Lou X."/>
            <person name="Chen J."/>
            <person name="Feng M."/>
            <person name="Jian J."/>
            <person name="Zhang X."/>
            <person name="Luo G."/>
            <person name="Jiang Y."/>
            <person name="Liu J."/>
            <person name="Wang Z."/>
            <person name="Sha Y."/>
            <person name="Zhang B."/>
            <person name="Wu H."/>
            <person name="Tang D."/>
            <person name="Shen Q."/>
            <person name="Xue P."/>
            <person name="Zou S."/>
            <person name="Wang X."/>
            <person name="Liu X."/>
            <person name="Wang F."/>
            <person name="Yang Y."/>
            <person name="An X."/>
            <person name="Dong Z."/>
            <person name="Zhang K."/>
            <person name="Zhang X."/>
            <person name="Luo M.C."/>
            <person name="Dvorak J."/>
            <person name="Tong Y."/>
            <person name="Wang J."/>
            <person name="Yang H."/>
            <person name="Li Z."/>
            <person name="Wang D."/>
            <person name="Zhang A."/>
            <person name="Wang J."/>
        </authorList>
    </citation>
    <scope>NUCLEOTIDE SEQUENCE</scope>
</reference>
<dbReference type="PANTHER" id="PTHR47950">
    <property type="entry name" value="CYTOCHROME P450, FAMILY 76, SUBFAMILY C, POLYPEPTIDE 5-RELATED"/>
    <property type="match status" value="1"/>
</dbReference>
<keyword evidence="5" id="KW-0503">Monooxygenase</keyword>
<dbReference type="GO" id="GO:0005506">
    <property type="term" value="F:iron ion binding"/>
    <property type="evidence" value="ECO:0007669"/>
    <property type="project" value="InterPro"/>
</dbReference>
<dbReference type="GO" id="GO:0016705">
    <property type="term" value="F:oxidoreductase activity, acting on paired donors, with incorporation or reduction of molecular oxygen"/>
    <property type="evidence" value="ECO:0007669"/>
    <property type="project" value="InterPro"/>
</dbReference>
<dbReference type="PRINTS" id="PR00463">
    <property type="entry name" value="EP450I"/>
</dbReference>
<dbReference type="FunFam" id="1.10.630.10:FF:000138">
    <property type="entry name" value="Os10g0167200 protein"/>
    <property type="match status" value="1"/>
</dbReference>
<name>M7Z029_TRIUA</name>